<dbReference type="UniPathway" id="UPA00148"/>
<dbReference type="GO" id="GO:0016994">
    <property type="term" value="F:precorrin-6A reductase activity"/>
    <property type="evidence" value="ECO:0007669"/>
    <property type="project" value="UniProtKB-EC"/>
</dbReference>
<comment type="caution">
    <text evidence="4">The sequence shown here is derived from an EMBL/GenBank/DDBJ whole genome shotgun (WGS) entry which is preliminary data.</text>
</comment>
<dbReference type="PANTHER" id="PTHR36925">
    <property type="entry name" value="COBALT-PRECORRIN-6A REDUCTASE"/>
    <property type="match status" value="1"/>
</dbReference>
<keyword evidence="2" id="KW-0169">Cobalamin biosynthesis</keyword>
<evidence type="ECO:0000256" key="1">
    <source>
        <dbReference type="ARBA" id="ARBA00004953"/>
    </source>
</evidence>
<evidence type="ECO:0000313" key="5">
    <source>
        <dbReference type="Proteomes" id="UP000471031"/>
    </source>
</evidence>
<dbReference type="RefSeq" id="WP_161262332.1">
    <property type="nucleotide sequence ID" value="NZ_JAFBDC010000008.1"/>
</dbReference>
<evidence type="ECO:0000256" key="3">
    <source>
        <dbReference type="ARBA" id="ARBA00023002"/>
    </source>
</evidence>
<reference evidence="4 5" key="1">
    <citation type="submission" date="2020-01" db="EMBL/GenBank/DDBJ databases">
        <title>Whole genome sequence of Heliobacterium gestii DSM 11169.</title>
        <authorList>
            <person name="Kyndt J.A."/>
            <person name="Meyer T.E."/>
        </authorList>
    </citation>
    <scope>NUCLEOTIDE SEQUENCE [LARGE SCALE GENOMIC DNA]</scope>
    <source>
        <strain evidence="4 5">DSM 11169</strain>
    </source>
</reference>
<keyword evidence="3 4" id="KW-0560">Oxidoreductase</keyword>
<dbReference type="AlphaFoldDB" id="A0A845LFP0"/>
<name>A0A845LFP0_HELGE</name>
<dbReference type="GO" id="GO:0009236">
    <property type="term" value="P:cobalamin biosynthetic process"/>
    <property type="evidence" value="ECO:0007669"/>
    <property type="project" value="UniProtKB-UniPathway"/>
</dbReference>
<gene>
    <name evidence="4" type="primary">cobK</name>
    <name evidence="4" type="ORF">GTO89_11970</name>
</gene>
<dbReference type="Proteomes" id="UP000471031">
    <property type="component" value="Unassembled WGS sequence"/>
</dbReference>
<dbReference type="PANTHER" id="PTHR36925:SF1">
    <property type="entry name" value="COBALT-PRECORRIN-6A REDUCTASE"/>
    <property type="match status" value="1"/>
</dbReference>
<evidence type="ECO:0000256" key="2">
    <source>
        <dbReference type="ARBA" id="ARBA00022573"/>
    </source>
</evidence>
<dbReference type="PROSITE" id="PS51014">
    <property type="entry name" value="COBK_CBIJ"/>
    <property type="match status" value="1"/>
</dbReference>
<evidence type="ECO:0000313" key="4">
    <source>
        <dbReference type="EMBL" id="MZP43760.1"/>
    </source>
</evidence>
<dbReference type="NCBIfam" id="TIGR00715">
    <property type="entry name" value="precor6x_red"/>
    <property type="match status" value="1"/>
</dbReference>
<dbReference type="Pfam" id="PF02571">
    <property type="entry name" value="CbiJ"/>
    <property type="match status" value="1"/>
</dbReference>
<organism evidence="4 5">
    <name type="scientific">Heliomicrobium gestii</name>
    <name type="common">Heliobacterium gestii</name>
    <dbReference type="NCBI Taxonomy" id="2699"/>
    <lineage>
        <taxon>Bacteria</taxon>
        <taxon>Bacillati</taxon>
        <taxon>Bacillota</taxon>
        <taxon>Clostridia</taxon>
        <taxon>Eubacteriales</taxon>
        <taxon>Heliobacteriaceae</taxon>
        <taxon>Heliomicrobium</taxon>
    </lineage>
</organism>
<dbReference type="OrthoDB" id="9780707at2"/>
<dbReference type="InterPro" id="IPR003723">
    <property type="entry name" value="Precorrin-6x_reduct"/>
</dbReference>
<keyword evidence="5" id="KW-1185">Reference proteome</keyword>
<accession>A0A845LFP0</accession>
<proteinExistence type="predicted"/>
<dbReference type="EC" id="1.3.1.54" evidence="4"/>
<comment type="pathway">
    <text evidence="1">Cofactor biosynthesis; adenosylcobalamin biosynthesis.</text>
</comment>
<dbReference type="EMBL" id="WXEX01000010">
    <property type="protein sequence ID" value="MZP43760.1"/>
    <property type="molecule type" value="Genomic_DNA"/>
</dbReference>
<sequence length="278" mass="30431">MIWVVAGTKDARHLIERIWTAGLPVFASVVTEYGAQLLQASFSGAVPIHQGAMDLPAMTAFVREKGISAVIDATHPFARAVSENLMQLAAGERIAYLRYERPSIGLAEYADLIAVGNWEEALAALAAAREGDTVFLATGSRSLPQVVPPLLQKKLRPVARILPDLESLRQCLELGLQPDQIIAMQGPFDEDLNRAMFAQTKTRWLVTKESGAVGGADAKLRAAAGMGLRTILIRRPSLSYPHVTGNHEEALAWAKAQIRKEPNAADDTRVNQEKERYW</sequence>
<protein>
    <submittedName>
        <fullName evidence="4">Precorrin-6A reductase</fullName>
        <ecNumber evidence="4">1.3.1.54</ecNumber>
    </submittedName>
</protein>